<organism evidence="4 5">
    <name type="scientific">Tuber magnatum</name>
    <name type="common">white Piedmont truffle</name>
    <dbReference type="NCBI Taxonomy" id="42249"/>
    <lineage>
        <taxon>Eukaryota</taxon>
        <taxon>Fungi</taxon>
        <taxon>Dikarya</taxon>
        <taxon>Ascomycota</taxon>
        <taxon>Pezizomycotina</taxon>
        <taxon>Pezizomycetes</taxon>
        <taxon>Pezizales</taxon>
        <taxon>Tuberaceae</taxon>
        <taxon>Tuber</taxon>
    </lineage>
</organism>
<feature type="domain" description="Far11/STRP N-terminal" evidence="2">
    <location>
        <begin position="99"/>
        <end position="419"/>
    </location>
</feature>
<dbReference type="SMART" id="SM01293">
    <property type="entry name" value="DUF3402"/>
    <property type="match status" value="1"/>
</dbReference>
<dbReference type="GO" id="GO:0007010">
    <property type="term" value="P:cytoskeleton organization"/>
    <property type="evidence" value="ECO:0007669"/>
    <property type="project" value="TreeGrafter"/>
</dbReference>
<evidence type="ECO:0000256" key="1">
    <source>
        <dbReference type="SAM" id="MobiDB-lite"/>
    </source>
</evidence>
<dbReference type="PANTHER" id="PTHR13239:SF4">
    <property type="entry name" value="AT25231P"/>
    <property type="match status" value="1"/>
</dbReference>
<evidence type="ECO:0000259" key="2">
    <source>
        <dbReference type="SMART" id="SM01292"/>
    </source>
</evidence>
<feature type="compositionally biased region" description="Basic and acidic residues" evidence="1">
    <location>
        <begin position="716"/>
        <end position="757"/>
    </location>
</feature>
<reference evidence="4 5" key="1">
    <citation type="submission" date="2018-03" db="EMBL/GenBank/DDBJ databases">
        <title>Genomes of Pezizomycetes fungi and the evolution of truffles.</title>
        <authorList>
            <person name="Murat C."/>
            <person name="Payen T."/>
            <person name="Noel B."/>
            <person name="Kuo A."/>
            <person name="Martin F.M."/>
        </authorList>
    </citation>
    <scope>NUCLEOTIDE SEQUENCE [LARGE SCALE GENOMIC DNA]</scope>
    <source>
        <strain evidence="4">091103-1</strain>
    </source>
</reference>
<dbReference type="Proteomes" id="UP000246991">
    <property type="component" value="Unassembled WGS sequence"/>
</dbReference>
<dbReference type="Pfam" id="PF11882">
    <property type="entry name" value="DUF3402"/>
    <property type="match status" value="2"/>
</dbReference>
<feature type="non-terminal residue" evidence="4">
    <location>
        <position position="1"/>
    </location>
</feature>
<feature type="domain" description="Far11/STRP C-terminal" evidence="3">
    <location>
        <begin position="534"/>
        <end position="1044"/>
    </location>
</feature>
<protein>
    <recommendedName>
        <fullName evidence="6">N1221-domain-containing protein</fullName>
    </recommendedName>
</protein>
<sequence>MSSNANGNSGDGDGAAGGGGGGGGGGGDTPIMPSGSAADLTNKVHIDSSKVKEEEPSLSPTGGADGAGNDGGGQPGLMQDSLSLMQLKRLVVEAPRLKQPEYAFRYSSTDVITAELNEWFSYSLANDLSLLLLSKQTFEEAYPALSLPPHQTVESLAGRRPPRWTTGRDVKRRRFISRCADLLEHTSQRERVKGLEGLAYVIQGVFGETVSEEGHLDRIKKNVALVRQAGLVEALFNCVRGSVGRELEYAAAGGNSRDEAKEGDRGWNKKELRYALTVLYFLVEVTRRHDQDAEGAMPGMDQQIESLRDEIADLPGESGLLGFLARTLGRLRWEDSVDLPLMNILLLTWKTMLLVFGEPDRHLAKVKTYARGLAGLNPEAGKGLITASPLDYHVFRQDIMAKYPAYDPPKPLFPFELAANSFLPSSTVNTATGRTGGNGDVLLGGKGGGENLGSILNKAVHIATPAPSPPPSPGGVGGKGGKKQNYQTNNNFPFLYPPSASSDIDKKFAGKCWWREDDDTFSRTEGGGGGGGVPTSIKEAGDLFSGRVRSTLAMKHMWDEREAFLKFQRGWDVDEDILKERKEIEGRDRRWEEKRLESVEEFYRAILPQLQSFVIVLLKVILANVNAPAVQPPLPPPPPSSQQVSFADKEEGEGNIQRGPVTIDSATGRIDYAGSSIRSSWNIFGRAAPGVSRANGDGGEGLNTIDEDGSEQSSDDWEKEREREWEREREREKEREKERAEREKERAEREADEKRRLDEADAQRIREITSKAVSAILVGMLKWFRASHVLKFEYLTQLLLDSNYLPLVLRLLNQQDIVQTVTTKTDRKDMSFFSFCNLHSSRPKPKSKPPTNPNNSYLDSLPDEACPPPIPKFQREQKEPDPPPLGAPPSQPPEAITDFSWRNFFTAINFIRIMQKIVKDKSHRNLSLVQYKSSTILRKPLKCPQEDLRLYTLKVFKGQVPYCGRKWRQSNMRVITSIYLFCRPELKDDWLSGGDVDSEVEESLPQEQALRSLTHFYNVRRYPKSMGADMEMMEMERDFFRREIDKMEVGEWDAAGLEGWGG</sequence>
<evidence type="ECO:0000313" key="4">
    <source>
        <dbReference type="EMBL" id="PWW80485.1"/>
    </source>
</evidence>
<proteinExistence type="predicted"/>
<feature type="compositionally biased region" description="Acidic residues" evidence="1">
    <location>
        <begin position="705"/>
        <end position="715"/>
    </location>
</feature>
<dbReference type="InterPro" id="IPR012486">
    <property type="entry name" value="Far11/STRP_N"/>
</dbReference>
<accession>A0A317T1H6</accession>
<feature type="region of interest" description="Disordered" evidence="1">
    <location>
        <begin position="840"/>
        <end position="892"/>
    </location>
</feature>
<feature type="region of interest" description="Disordered" evidence="1">
    <location>
        <begin position="690"/>
        <end position="757"/>
    </location>
</feature>
<feature type="region of interest" description="Disordered" evidence="1">
    <location>
        <begin position="1"/>
        <end position="79"/>
    </location>
</feature>
<feature type="region of interest" description="Disordered" evidence="1">
    <location>
        <begin position="463"/>
        <end position="490"/>
    </location>
</feature>
<evidence type="ECO:0000259" key="3">
    <source>
        <dbReference type="SMART" id="SM01293"/>
    </source>
</evidence>
<dbReference type="InterPro" id="IPR021819">
    <property type="entry name" value="Far11/STRP_C"/>
</dbReference>
<dbReference type="OrthoDB" id="18234at2759"/>
<feature type="region of interest" description="Disordered" evidence="1">
    <location>
        <begin position="631"/>
        <end position="663"/>
    </location>
</feature>
<dbReference type="AlphaFoldDB" id="A0A317T1H6"/>
<comment type="caution">
    <text evidence="4">The sequence shown here is derived from an EMBL/GenBank/DDBJ whole genome shotgun (WGS) entry which is preliminary data.</text>
</comment>
<feature type="compositionally biased region" description="Gly residues" evidence="1">
    <location>
        <begin position="9"/>
        <end position="28"/>
    </location>
</feature>
<dbReference type="InterPro" id="IPR040185">
    <property type="entry name" value="Far11/STRP"/>
</dbReference>
<name>A0A317T1H6_9PEZI</name>
<feature type="compositionally biased region" description="Pro residues" evidence="1">
    <location>
        <begin position="631"/>
        <end position="640"/>
    </location>
</feature>
<keyword evidence="5" id="KW-1185">Reference proteome</keyword>
<dbReference type="GO" id="GO:0005829">
    <property type="term" value="C:cytosol"/>
    <property type="evidence" value="ECO:0007669"/>
    <property type="project" value="TreeGrafter"/>
</dbReference>
<feature type="compositionally biased region" description="Basic and acidic residues" evidence="1">
    <location>
        <begin position="42"/>
        <end position="55"/>
    </location>
</feature>
<evidence type="ECO:0008006" key="6">
    <source>
        <dbReference type="Google" id="ProtNLM"/>
    </source>
</evidence>
<feature type="compositionally biased region" description="Gly residues" evidence="1">
    <location>
        <begin position="63"/>
        <end position="75"/>
    </location>
</feature>
<dbReference type="EMBL" id="PYWC01000003">
    <property type="protein sequence ID" value="PWW80485.1"/>
    <property type="molecule type" value="Genomic_DNA"/>
</dbReference>
<dbReference type="PANTHER" id="PTHR13239">
    <property type="entry name" value="PROTEIN REQUIRED FOR HYPHAL ANASTOMOSIS HAM-2"/>
    <property type="match status" value="1"/>
</dbReference>
<dbReference type="SMART" id="SM01292">
    <property type="entry name" value="N1221"/>
    <property type="match status" value="1"/>
</dbReference>
<evidence type="ECO:0000313" key="5">
    <source>
        <dbReference type="Proteomes" id="UP000246991"/>
    </source>
</evidence>
<dbReference type="STRING" id="42249.A0A317T1H6"/>
<gene>
    <name evidence="4" type="ORF">C7212DRAFT_362256</name>
</gene>
<dbReference type="Pfam" id="PF07923">
    <property type="entry name" value="N1221"/>
    <property type="match status" value="1"/>
</dbReference>
<feature type="compositionally biased region" description="Pro residues" evidence="1">
    <location>
        <begin position="882"/>
        <end position="892"/>
    </location>
</feature>